<dbReference type="EMBL" id="CM004478">
    <property type="protein sequence ID" value="OCT71430.1"/>
    <property type="molecule type" value="Genomic_DNA"/>
</dbReference>
<organism evidence="4 5">
    <name type="scientific">Xenopus laevis</name>
    <name type="common">African clawed frog</name>
    <dbReference type="NCBI Taxonomy" id="8355"/>
    <lineage>
        <taxon>Eukaryota</taxon>
        <taxon>Metazoa</taxon>
        <taxon>Chordata</taxon>
        <taxon>Craniata</taxon>
        <taxon>Vertebrata</taxon>
        <taxon>Euteleostomi</taxon>
        <taxon>Amphibia</taxon>
        <taxon>Batrachia</taxon>
        <taxon>Anura</taxon>
        <taxon>Pipoidea</taxon>
        <taxon>Pipidae</taxon>
        <taxon>Xenopodinae</taxon>
        <taxon>Xenopus</taxon>
        <taxon>Xenopus</taxon>
    </lineage>
</organism>
<keyword evidence="2" id="KW-0732">Signal</keyword>
<dbReference type="PANTHER" id="PTHR11422">
    <property type="entry name" value="T-CELL SURFACE GLYCOPROTEIN CD4"/>
    <property type="match status" value="1"/>
</dbReference>
<accession>A0A974CF26</accession>
<dbReference type="InterPro" id="IPR013783">
    <property type="entry name" value="Ig-like_fold"/>
</dbReference>
<feature type="region of interest" description="Disordered" evidence="1">
    <location>
        <begin position="433"/>
        <end position="491"/>
    </location>
</feature>
<evidence type="ECO:0000256" key="1">
    <source>
        <dbReference type="SAM" id="MobiDB-lite"/>
    </source>
</evidence>
<dbReference type="OMA" id="ENEATFP"/>
<dbReference type="InterPro" id="IPR036179">
    <property type="entry name" value="Ig-like_dom_sf"/>
</dbReference>
<reference evidence="5" key="1">
    <citation type="journal article" date="2016" name="Nature">
        <title>Genome evolution in the allotetraploid frog Xenopus laevis.</title>
        <authorList>
            <person name="Session A.M."/>
            <person name="Uno Y."/>
            <person name="Kwon T."/>
            <person name="Chapman J.A."/>
            <person name="Toyoda A."/>
            <person name="Takahashi S."/>
            <person name="Fukui A."/>
            <person name="Hikosaka A."/>
            <person name="Suzuki A."/>
            <person name="Kondo M."/>
            <person name="van Heeringen S.J."/>
            <person name="Quigley I."/>
            <person name="Heinz S."/>
            <person name="Ogino H."/>
            <person name="Ochi H."/>
            <person name="Hellsten U."/>
            <person name="Lyons J.B."/>
            <person name="Simakov O."/>
            <person name="Putnam N."/>
            <person name="Stites J."/>
            <person name="Kuroki Y."/>
            <person name="Tanaka T."/>
            <person name="Michiue T."/>
            <person name="Watanabe M."/>
            <person name="Bogdanovic O."/>
            <person name="Lister R."/>
            <person name="Georgiou G."/>
            <person name="Paranjpe S.S."/>
            <person name="van Kruijsbergen I."/>
            <person name="Shu S."/>
            <person name="Carlson J."/>
            <person name="Kinoshita T."/>
            <person name="Ohta Y."/>
            <person name="Mawaribuchi S."/>
            <person name="Jenkins J."/>
            <person name="Grimwood J."/>
            <person name="Schmutz J."/>
            <person name="Mitros T."/>
            <person name="Mozaffari S.V."/>
            <person name="Suzuki Y."/>
            <person name="Haramoto Y."/>
            <person name="Yamamoto T.S."/>
            <person name="Takagi C."/>
            <person name="Heald R."/>
            <person name="Miller K."/>
            <person name="Haudenschild C."/>
            <person name="Kitzman J."/>
            <person name="Nakayama T."/>
            <person name="Izutsu Y."/>
            <person name="Robert J."/>
            <person name="Fortriede J."/>
            <person name="Burns K."/>
            <person name="Lotay V."/>
            <person name="Karimi K."/>
            <person name="Yasuoka Y."/>
            <person name="Dichmann D.S."/>
            <person name="Flajnik M.F."/>
            <person name="Houston D.W."/>
            <person name="Shendure J."/>
            <person name="DuPasquier L."/>
            <person name="Vize P.D."/>
            <person name="Zorn A.M."/>
            <person name="Ito M."/>
            <person name="Marcotte E.M."/>
            <person name="Wallingford J.B."/>
            <person name="Ito Y."/>
            <person name="Asashima M."/>
            <person name="Ueno N."/>
            <person name="Matsuda Y."/>
            <person name="Veenstra G.J."/>
            <person name="Fujiyama A."/>
            <person name="Harland R.M."/>
            <person name="Taira M."/>
            <person name="Rokhsar D.S."/>
        </authorList>
    </citation>
    <scope>NUCLEOTIDE SEQUENCE [LARGE SCALE GENOMIC DNA]</scope>
    <source>
        <strain evidence="5">J</strain>
    </source>
</reference>
<feature type="chain" id="PRO_5037076950" description="Ig-like domain-containing protein" evidence="2">
    <location>
        <begin position="23"/>
        <end position="491"/>
    </location>
</feature>
<gene>
    <name evidence="4" type="ORF">XELAEV_18034410mg</name>
</gene>
<protein>
    <recommendedName>
        <fullName evidence="3">Ig-like domain-containing protein</fullName>
    </recommendedName>
</protein>
<dbReference type="InterPro" id="IPR007110">
    <property type="entry name" value="Ig-like_dom"/>
</dbReference>
<dbReference type="SUPFAM" id="SSF48726">
    <property type="entry name" value="Immunoglobulin"/>
    <property type="match status" value="1"/>
</dbReference>
<dbReference type="Proteomes" id="UP000694892">
    <property type="component" value="Chromosome 7L"/>
</dbReference>
<feature type="domain" description="Ig-like" evidence="3">
    <location>
        <begin position="24"/>
        <end position="105"/>
    </location>
</feature>
<evidence type="ECO:0000313" key="5">
    <source>
        <dbReference type="Proteomes" id="UP000694892"/>
    </source>
</evidence>
<dbReference type="InterPro" id="IPR003599">
    <property type="entry name" value="Ig_sub"/>
</dbReference>
<dbReference type="PROSITE" id="PS50835">
    <property type="entry name" value="IG_LIKE"/>
    <property type="match status" value="1"/>
</dbReference>
<dbReference type="Gene3D" id="2.60.40.10">
    <property type="entry name" value="Immunoglobulins"/>
    <property type="match status" value="2"/>
</dbReference>
<evidence type="ECO:0000313" key="4">
    <source>
        <dbReference type="EMBL" id="OCT71430.1"/>
    </source>
</evidence>
<feature type="signal peptide" evidence="2">
    <location>
        <begin position="1"/>
        <end position="22"/>
    </location>
</feature>
<evidence type="ECO:0000259" key="3">
    <source>
        <dbReference type="PROSITE" id="PS50835"/>
    </source>
</evidence>
<proteinExistence type="predicted"/>
<name>A0A974CF26_XENLA</name>
<dbReference type="PANTHER" id="PTHR11422:SF0">
    <property type="entry name" value="T-CELL SURFACE GLYCOPROTEIN CD4"/>
    <property type="match status" value="1"/>
</dbReference>
<sequence>MEIKVITFTFYLLFLQMGPSLTSPQILQMWKTVGESVVMPCDTYNNGDYTWKIDGGTYVRSLLTQKTYGSRADASRISFPYETTKQNNSMKLTGIRLGDSGNYSCDQKMIIILVIFEISVSPSTNLIVSEDLDLSIKTYSKTMTGLRTLWETPGRGNIEGKGEIKVPNVQITDGGTYNCRVWIDRENEATFPLLISVSGFFQTSKMIYIPKDSPAWIPWDFNFNVRETAVANGVTAVDGSISYSNDKTKIPSVISSLTVNSGACWPDRCREGKKEHPRNLSFFLRKPKTGWYHLEIQLKQGNRQKKNLSMDVCLVMLTAFPSQQLPLEAKVSLTCQTSCIDANSTLYWHHVKSNTEKHDQRGKSSFSWDLTAVPESMGVWICSVRVGGKIMLSNNITLAAKQKNNGKFIHFHNPLFPLCRVGDHVHKKPLIRVGGGRRRSHPDTRRHGDNRSFGGSVPQKEHCGTSLSGAASVPRADTFSCQRNEEDSIPA</sequence>
<feature type="compositionally biased region" description="Basic and acidic residues" evidence="1">
    <location>
        <begin position="441"/>
        <end position="450"/>
    </location>
</feature>
<evidence type="ECO:0000256" key="2">
    <source>
        <dbReference type="SAM" id="SignalP"/>
    </source>
</evidence>
<dbReference type="AlphaFoldDB" id="A0A974CF26"/>
<dbReference type="SMART" id="SM00409">
    <property type="entry name" value="IG"/>
    <property type="match status" value="2"/>
</dbReference>